<dbReference type="AlphaFoldDB" id="A0A6A4TUA8"/>
<feature type="region of interest" description="Disordered" evidence="1">
    <location>
        <begin position="1"/>
        <end position="104"/>
    </location>
</feature>
<organism evidence="2 3">
    <name type="scientific">Scophthalmus maximus</name>
    <name type="common">Turbot</name>
    <name type="synonym">Psetta maxima</name>
    <dbReference type="NCBI Taxonomy" id="52904"/>
    <lineage>
        <taxon>Eukaryota</taxon>
        <taxon>Metazoa</taxon>
        <taxon>Chordata</taxon>
        <taxon>Craniata</taxon>
        <taxon>Vertebrata</taxon>
        <taxon>Euteleostomi</taxon>
        <taxon>Actinopterygii</taxon>
        <taxon>Neopterygii</taxon>
        <taxon>Teleostei</taxon>
        <taxon>Neoteleostei</taxon>
        <taxon>Acanthomorphata</taxon>
        <taxon>Carangaria</taxon>
        <taxon>Pleuronectiformes</taxon>
        <taxon>Pleuronectoidei</taxon>
        <taxon>Scophthalmidae</taxon>
        <taxon>Scophthalmus</taxon>
    </lineage>
</organism>
<feature type="compositionally biased region" description="Polar residues" evidence="1">
    <location>
        <begin position="1"/>
        <end position="12"/>
    </location>
</feature>
<sequence>MGSVTSAFTRTRNALVKVGSEPEGHDAERSHSAPESARAKKKSARFPASIQAARQSSRQSLSEVLSRQDADGAKQTARNRTPEAPPRGESVWSQSQDVPPGQITRWESAKTAVVFASTTRYNDGEMTAEIKQHAHN</sequence>
<dbReference type="EMBL" id="VEVO01000001">
    <property type="protein sequence ID" value="KAF0046794.1"/>
    <property type="molecule type" value="Genomic_DNA"/>
</dbReference>
<protein>
    <submittedName>
        <fullName evidence="2">Uncharacterized protein</fullName>
    </submittedName>
</protein>
<feature type="compositionally biased region" description="Basic and acidic residues" evidence="1">
    <location>
        <begin position="20"/>
        <end position="32"/>
    </location>
</feature>
<reference evidence="2 3" key="1">
    <citation type="submission" date="2019-06" db="EMBL/GenBank/DDBJ databases">
        <title>Draft genomes of female and male turbot (Scophthalmus maximus).</title>
        <authorList>
            <person name="Xu H."/>
            <person name="Xu X.-W."/>
            <person name="Shao C."/>
            <person name="Chen S."/>
        </authorList>
    </citation>
    <scope>NUCLEOTIDE SEQUENCE [LARGE SCALE GENOMIC DNA]</scope>
    <source>
        <strain evidence="2">Ysfricsl-2016a</strain>
        <tissue evidence="2">Blood</tissue>
    </source>
</reference>
<evidence type="ECO:0000313" key="2">
    <source>
        <dbReference type="EMBL" id="KAF0046794.1"/>
    </source>
</evidence>
<name>A0A6A4TUA8_SCOMX</name>
<gene>
    <name evidence="2" type="ORF">F2P81_000427</name>
</gene>
<comment type="caution">
    <text evidence="2">The sequence shown here is derived from an EMBL/GenBank/DDBJ whole genome shotgun (WGS) entry which is preliminary data.</text>
</comment>
<accession>A0A6A4TUA8</accession>
<evidence type="ECO:0000313" key="3">
    <source>
        <dbReference type="Proteomes" id="UP000438429"/>
    </source>
</evidence>
<evidence type="ECO:0000256" key="1">
    <source>
        <dbReference type="SAM" id="MobiDB-lite"/>
    </source>
</evidence>
<feature type="compositionally biased region" description="Low complexity" evidence="1">
    <location>
        <begin position="48"/>
        <end position="62"/>
    </location>
</feature>
<dbReference type="Proteomes" id="UP000438429">
    <property type="component" value="Unassembled WGS sequence"/>
</dbReference>
<proteinExistence type="predicted"/>